<feature type="compositionally biased region" description="Polar residues" evidence="1">
    <location>
        <begin position="85"/>
        <end position="97"/>
    </location>
</feature>
<dbReference type="Proteomes" id="UP000886653">
    <property type="component" value="Unassembled WGS sequence"/>
</dbReference>
<feature type="region of interest" description="Disordered" evidence="1">
    <location>
        <begin position="221"/>
        <end position="416"/>
    </location>
</feature>
<sequence length="442" mass="48846">MISYGLRSLKVWLYHIRIQIRTPLILTCSLLYVAWHFRSLFGWTDQSIYHPSTSSTLSEQPTMTGEGARFASTSSFHLPGHQFDSRPTLSSSTNNFEMDTGIEEDDNKLISEEEEEEDLSSTPTIEKMGLLDSLSPGTEQSSHTGSNITFGGLEWSRSLSSIHSSNDSIRNFNTIISDDDDGVVVQEGKKSTHSKVDMMINNKNLAQDFDELSSVRIVGSSVHENRDRSSPDLDTSFDSKKIKKSRQNLLPTSKTNSDALYQNSSSSSTTLAKRSLDDQPSSETETQNDQFQTNINPEKKESVKSSIPLKKSSQSSEFFLKDDNDEPSTTKSGSENSNLEQVLNDGEENSKKTTTPLKKSINNSNDDGDDSMIVSKSSKGGQKPLVAGSGRKGVVISSSGQYPPEDPECKPMPLKNSTWKSLKIDDYMKNLPDGKNTSLEVC</sequence>
<evidence type="ECO:0000313" key="2">
    <source>
        <dbReference type="EMBL" id="KAG0142126.1"/>
    </source>
</evidence>
<organism evidence="2 3">
    <name type="scientific">Cronartium quercuum f. sp. fusiforme G11</name>
    <dbReference type="NCBI Taxonomy" id="708437"/>
    <lineage>
        <taxon>Eukaryota</taxon>
        <taxon>Fungi</taxon>
        <taxon>Dikarya</taxon>
        <taxon>Basidiomycota</taxon>
        <taxon>Pucciniomycotina</taxon>
        <taxon>Pucciniomycetes</taxon>
        <taxon>Pucciniales</taxon>
        <taxon>Coleosporiaceae</taxon>
        <taxon>Cronartium</taxon>
    </lineage>
</organism>
<feature type="compositionally biased region" description="Polar residues" evidence="1">
    <location>
        <begin position="327"/>
        <end position="341"/>
    </location>
</feature>
<keyword evidence="3" id="KW-1185">Reference proteome</keyword>
<feature type="compositionally biased region" description="Acidic residues" evidence="1">
    <location>
        <begin position="100"/>
        <end position="119"/>
    </location>
</feature>
<feature type="region of interest" description="Disordered" evidence="1">
    <location>
        <begin position="83"/>
        <end position="147"/>
    </location>
</feature>
<proteinExistence type="predicted"/>
<name>A0A9P6NED4_9BASI</name>
<feature type="compositionally biased region" description="Polar residues" evidence="1">
    <location>
        <begin position="247"/>
        <end position="263"/>
    </location>
</feature>
<dbReference type="EMBL" id="MU167359">
    <property type="protein sequence ID" value="KAG0142126.1"/>
    <property type="molecule type" value="Genomic_DNA"/>
</dbReference>
<dbReference type="AlphaFoldDB" id="A0A9P6NED4"/>
<feature type="compositionally biased region" description="Low complexity" evidence="1">
    <location>
        <begin position="304"/>
        <end position="316"/>
    </location>
</feature>
<protein>
    <submittedName>
        <fullName evidence="2">Uncharacterized protein</fullName>
    </submittedName>
</protein>
<evidence type="ECO:0000256" key="1">
    <source>
        <dbReference type="SAM" id="MobiDB-lite"/>
    </source>
</evidence>
<gene>
    <name evidence="2" type="ORF">CROQUDRAFT_97911</name>
</gene>
<reference evidence="2" key="1">
    <citation type="submission" date="2013-11" db="EMBL/GenBank/DDBJ databases">
        <title>Genome sequence of the fusiform rust pathogen reveals effectors for host alternation and coevolution with pine.</title>
        <authorList>
            <consortium name="DOE Joint Genome Institute"/>
            <person name="Smith K."/>
            <person name="Pendleton A."/>
            <person name="Kubisiak T."/>
            <person name="Anderson C."/>
            <person name="Salamov A."/>
            <person name="Aerts A."/>
            <person name="Riley R."/>
            <person name="Clum A."/>
            <person name="Lindquist E."/>
            <person name="Ence D."/>
            <person name="Campbell M."/>
            <person name="Kronenberg Z."/>
            <person name="Feau N."/>
            <person name="Dhillon B."/>
            <person name="Hamelin R."/>
            <person name="Burleigh J."/>
            <person name="Smith J."/>
            <person name="Yandell M."/>
            <person name="Nelson C."/>
            <person name="Grigoriev I."/>
            <person name="Davis J."/>
        </authorList>
    </citation>
    <scope>NUCLEOTIDE SEQUENCE</scope>
    <source>
        <strain evidence="2">G11</strain>
    </source>
</reference>
<accession>A0A9P6NED4</accession>
<feature type="compositionally biased region" description="Polar residues" evidence="1">
    <location>
        <begin position="135"/>
        <end position="147"/>
    </location>
</feature>
<feature type="compositionally biased region" description="Polar residues" evidence="1">
    <location>
        <begin position="278"/>
        <end position="296"/>
    </location>
</feature>
<comment type="caution">
    <text evidence="2">The sequence shown here is derived from an EMBL/GenBank/DDBJ whole genome shotgun (WGS) entry which is preliminary data.</text>
</comment>
<evidence type="ECO:0000313" key="3">
    <source>
        <dbReference type="Proteomes" id="UP000886653"/>
    </source>
</evidence>